<dbReference type="Proteomes" id="UP001470230">
    <property type="component" value="Unassembled WGS sequence"/>
</dbReference>
<evidence type="ECO:0000313" key="2">
    <source>
        <dbReference type="Proteomes" id="UP001470230"/>
    </source>
</evidence>
<protein>
    <recommendedName>
        <fullName evidence="3">DUF3447 domain-containing protein</fullName>
    </recommendedName>
</protein>
<dbReference type="SUPFAM" id="SSF48403">
    <property type="entry name" value="Ankyrin repeat"/>
    <property type="match status" value="1"/>
</dbReference>
<proteinExistence type="predicted"/>
<dbReference type="PANTHER" id="PTHR24159">
    <property type="match status" value="1"/>
</dbReference>
<dbReference type="InterPro" id="IPR036770">
    <property type="entry name" value="Ankyrin_rpt-contain_sf"/>
</dbReference>
<comment type="caution">
    <text evidence="1">The sequence shown here is derived from an EMBL/GenBank/DDBJ whole genome shotgun (WGS) entry which is preliminary data.</text>
</comment>
<name>A0ABR2L063_9EUKA</name>
<accession>A0ABR2L063</accession>
<dbReference type="PANTHER" id="PTHR24159:SF5">
    <property type="entry name" value="ANK_REP_REGION DOMAIN-CONTAINING PROTEIN"/>
    <property type="match status" value="1"/>
</dbReference>
<reference evidence="1 2" key="1">
    <citation type="submission" date="2024-04" db="EMBL/GenBank/DDBJ databases">
        <title>Tritrichomonas musculus Genome.</title>
        <authorList>
            <person name="Alves-Ferreira E."/>
            <person name="Grigg M."/>
            <person name="Lorenzi H."/>
            <person name="Galac M."/>
        </authorList>
    </citation>
    <scope>NUCLEOTIDE SEQUENCE [LARGE SCALE GENOMIC DNA]</scope>
    <source>
        <strain evidence="1 2">EAF2021</strain>
    </source>
</reference>
<gene>
    <name evidence="1" type="ORF">M9Y10_014672</name>
</gene>
<evidence type="ECO:0008006" key="3">
    <source>
        <dbReference type="Google" id="ProtNLM"/>
    </source>
</evidence>
<evidence type="ECO:0000313" key="1">
    <source>
        <dbReference type="EMBL" id="KAK8896755.1"/>
    </source>
</evidence>
<sequence>MQEINEYLEQKKALQSIILEYINDEESNFNELVQMFDNLETSKNINELKALLHLLVKIIDNHYHPPDFFKKIEQILLYFKDNLQQNFLNYELFNIFKNSKRILLFLIKNNILELDQSIANIMMTPKYYNAKYPHYFFIELKKFIQRRFITKIEKENKILLANDSRNRNATDYFEENRKIGQNDNFLEQLIRNDSIDEFVAYVNKTNMSLRTSVKPSIFETNSFLLKNEVTLIDYSVFFGSYNILKYLQMNNVELTKSLWFYAIHGNNPDIIHFLEEFIPSKDNRFYVKCLNESIKCHHNDIANYIKNNLLTSENSASIDSYLAGIKYYNYECFPEKLDGFVIFTELCKYDYTYIVNFLLDNNLIDINLDKVTKKPIFLLI</sequence>
<organism evidence="1 2">
    <name type="scientific">Tritrichomonas musculus</name>
    <dbReference type="NCBI Taxonomy" id="1915356"/>
    <lineage>
        <taxon>Eukaryota</taxon>
        <taxon>Metamonada</taxon>
        <taxon>Parabasalia</taxon>
        <taxon>Tritrichomonadida</taxon>
        <taxon>Tritrichomonadidae</taxon>
        <taxon>Tritrichomonas</taxon>
    </lineage>
</organism>
<keyword evidence="2" id="KW-1185">Reference proteome</keyword>
<dbReference type="EMBL" id="JAPFFF010000002">
    <property type="protein sequence ID" value="KAK8896755.1"/>
    <property type="molecule type" value="Genomic_DNA"/>
</dbReference>